<proteinExistence type="predicted"/>
<comment type="caution">
    <text evidence="1">The sequence shown here is derived from an EMBL/GenBank/DDBJ whole genome shotgun (WGS) entry which is preliminary data.</text>
</comment>
<evidence type="ECO:0000313" key="1">
    <source>
        <dbReference type="EMBL" id="GEL01102.1"/>
    </source>
</evidence>
<gene>
    <name evidence="1" type="ORF">SSA02_02650</name>
</gene>
<reference evidence="1 2" key="1">
    <citation type="submission" date="2019-07" db="EMBL/GenBank/DDBJ databases">
        <title>Whole genome shotgun sequence of Swaminathania salitolerans NBRC 104436.</title>
        <authorList>
            <person name="Hosoyama A."/>
            <person name="Uohara A."/>
            <person name="Ohji S."/>
            <person name="Ichikawa N."/>
        </authorList>
    </citation>
    <scope>NUCLEOTIDE SEQUENCE [LARGE SCALE GENOMIC DNA]</scope>
    <source>
        <strain evidence="1 2">NBRC 104436</strain>
    </source>
</reference>
<name>A0A511BLY4_9PROT</name>
<dbReference type="EMBL" id="BJVC01000001">
    <property type="protein sequence ID" value="GEL01102.1"/>
    <property type="molecule type" value="Genomic_DNA"/>
</dbReference>
<organism evidence="1 2">
    <name type="scientific">Swaminathania salitolerans</name>
    <dbReference type="NCBI Taxonomy" id="182838"/>
    <lineage>
        <taxon>Bacteria</taxon>
        <taxon>Pseudomonadati</taxon>
        <taxon>Pseudomonadota</taxon>
        <taxon>Alphaproteobacteria</taxon>
        <taxon>Acetobacterales</taxon>
        <taxon>Acetobacteraceae</taxon>
        <taxon>Swaminathania</taxon>
    </lineage>
</organism>
<evidence type="ECO:0000313" key="2">
    <source>
        <dbReference type="Proteomes" id="UP000321405"/>
    </source>
</evidence>
<dbReference type="Proteomes" id="UP000321405">
    <property type="component" value="Unassembled WGS sequence"/>
</dbReference>
<sequence length="153" mass="15886">MAGKSSPNASDEVKVAPGVVRARAFIGFVPGTNRSIVFRVTTISAAWLFVFRALTEMDSDPAACLFSPVFLVPDAMGAGAAGERESGGGGAEADDMPGDEVGIPGFGAETAGNAAHGTRNGASRKQGFLPVRCFLPCMTPLPIRFRNVIKNTL</sequence>
<keyword evidence="2" id="KW-1185">Reference proteome</keyword>
<dbReference type="AlphaFoldDB" id="A0A511BLY4"/>
<protein>
    <submittedName>
        <fullName evidence="1">Uncharacterized protein</fullName>
    </submittedName>
</protein>
<accession>A0A511BLY4</accession>